<feature type="compositionally biased region" description="Basic and acidic residues" evidence="1">
    <location>
        <begin position="566"/>
        <end position="578"/>
    </location>
</feature>
<feature type="compositionally biased region" description="Acidic residues" evidence="1">
    <location>
        <begin position="633"/>
        <end position="645"/>
    </location>
</feature>
<evidence type="ECO:0000313" key="3">
    <source>
        <dbReference type="Proteomes" id="UP000305064"/>
    </source>
</evidence>
<evidence type="ECO:0000313" key="2">
    <source>
        <dbReference type="EMBL" id="THY79907.1"/>
    </source>
</evidence>
<gene>
    <name evidence="2" type="ORF">D6C94_00089</name>
</gene>
<proteinExistence type="predicted"/>
<feature type="compositionally biased region" description="Polar residues" evidence="1">
    <location>
        <begin position="346"/>
        <end position="359"/>
    </location>
</feature>
<feature type="compositionally biased region" description="Acidic residues" evidence="1">
    <location>
        <begin position="448"/>
        <end position="458"/>
    </location>
</feature>
<feature type="compositionally biased region" description="Basic and acidic residues" evidence="1">
    <location>
        <begin position="936"/>
        <end position="945"/>
    </location>
</feature>
<feature type="region of interest" description="Disordered" evidence="1">
    <location>
        <begin position="56"/>
        <end position="130"/>
    </location>
</feature>
<feature type="compositionally biased region" description="Basic and acidic residues" evidence="1">
    <location>
        <begin position="505"/>
        <end position="516"/>
    </location>
</feature>
<feature type="compositionally biased region" description="Low complexity" evidence="1">
    <location>
        <begin position="101"/>
        <end position="119"/>
    </location>
</feature>
<feature type="compositionally biased region" description="Acidic residues" evidence="1">
    <location>
        <begin position="1213"/>
        <end position="1235"/>
    </location>
</feature>
<dbReference type="Proteomes" id="UP000305064">
    <property type="component" value="Unassembled WGS sequence"/>
</dbReference>
<feature type="compositionally biased region" description="Polar residues" evidence="1">
    <location>
        <begin position="242"/>
        <end position="265"/>
    </location>
</feature>
<feature type="compositionally biased region" description="Basic and acidic residues" evidence="1">
    <location>
        <begin position="834"/>
        <end position="843"/>
    </location>
</feature>
<organism evidence="2 3">
    <name type="scientific">Aureobasidium pullulans</name>
    <name type="common">Black yeast</name>
    <name type="synonym">Pullularia pullulans</name>
    <dbReference type="NCBI Taxonomy" id="5580"/>
    <lineage>
        <taxon>Eukaryota</taxon>
        <taxon>Fungi</taxon>
        <taxon>Dikarya</taxon>
        <taxon>Ascomycota</taxon>
        <taxon>Pezizomycotina</taxon>
        <taxon>Dothideomycetes</taxon>
        <taxon>Dothideomycetidae</taxon>
        <taxon>Dothideales</taxon>
        <taxon>Saccotheciaceae</taxon>
        <taxon>Aureobasidium</taxon>
    </lineage>
</organism>
<feature type="compositionally biased region" description="Low complexity" evidence="1">
    <location>
        <begin position="590"/>
        <end position="599"/>
    </location>
</feature>
<evidence type="ECO:0000256" key="1">
    <source>
        <dbReference type="SAM" id="MobiDB-lite"/>
    </source>
</evidence>
<name>A0A4S9Q9I6_AURPU</name>
<feature type="compositionally biased region" description="Acidic residues" evidence="1">
    <location>
        <begin position="197"/>
        <end position="207"/>
    </location>
</feature>
<feature type="compositionally biased region" description="Polar residues" evidence="1">
    <location>
        <begin position="302"/>
        <end position="312"/>
    </location>
</feature>
<feature type="compositionally biased region" description="Polar residues" evidence="1">
    <location>
        <begin position="223"/>
        <end position="233"/>
    </location>
</feature>
<feature type="compositionally biased region" description="Polar residues" evidence="1">
    <location>
        <begin position="891"/>
        <end position="906"/>
    </location>
</feature>
<feature type="compositionally biased region" description="Polar residues" evidence="1">
    <location>
        <begin position="273"/>
        <end position="282"/>
    </location>
</feature>
<reference evidence="2 3" key="1">
    <citation type="submission" date="2018-10" db="EMBL/GenBank/DDBJ databases">
        <title>Fifty Aureobasidium pullulans genomes reveal a recombining polyextremotolerant generalist.</title>
        <authorList>
            <person name="Gostincar C."/>
            <person name="Turk M."/>
            <person name="Zajc J."/>
            <person name="Gunde-Cimerman N."/>
        </authorList>
    </citation>
    <scope>NUCLEOTIDE SEQUENCE [LARGE SCALE GENOMIC DNA]</scope>
    <source>
        <strain evidence="2 3">EXF-4256</strain>
    </source>
</reference>
<feature type="compositionally biased region" description="Low complexity" evidence="1">
    <location>
        <begin position="365"/>
        <end position="378"/>
    </location>
</feature>
<accession>A0A4S9Q9I6</accession>
<comment type="caution">
    <text evidence="2">The sequence shown here is derived from an EMBL/GenBank/DDBJ whole genome shotgun (WGS) entry which is preliminary data.</text>
</comment>
<feature type="region of interest" description="Disordered" evidence="1">
    <location>
        <begin position="1175"/>
        <end position="1236"/>
    </location>
</feature>
<feature type="compositionally biased region" description="Polar residues" evidence="1">
    <location>
        <begin position="407"/>
        <end position="425"/>
    </location>
</feature>
<feature type="compositionally biased region" description="Basic and acidic residues" evidence="1">
    <location>
        <begin position="179"/>
        <end position="196"/>
    </location>
</feature>
<feature type="compositionally biased region" description="Acidic residues" evidence="1">
    <location>
        <begin position="1194"/>
        <end position="1205"/>
    </location>
</feature>
<feature type="compositionally biased region" description="Basic and acidic residues" evidence="1">
    <location>
        <begin position="657"/>
        <end position="677"/>
    </location>
</feature>
<sequence length="1364" mass="149691">MAPVTSHRLIEATFKYPINANSNPTPVKTPSQEAYTQVARSPVILRKPRYIVPSQEDIVQDSLERHPPKPAHQPKSLPNLFEATTPVGNDQTVRDSYGAKSVASDPPSQSQPSSTQRPSVGAHLPDQGLSENNLVDHSIQVDHFAHSPFENVIQNDTVQPQTFESVESQKDVALTESLKVQRVEHIPSDDNEHDEHDEQDEHDEDIADCIQVRIPPSAKLDTTKSSTGDISASRQDEEIDSKTSLNPTGTSQRGASAKTAPTTPSMAPKASISKGTSKSKTPANQSQKRASQSRSSQPPNSEITNRGETSATVLLRQMRAGATSQNDVRRQVLDPAPPHLSVAPTKPSQKASARPSQATIKKPSVKTSRQSQVKSQVRSQDKSRKLPKRQQSRNTELSGDEIDEYTVPQSAQRKISKPAQKTGQAAPSVPPISKGKSQSKKQTVNAPETDEDDDDDDEVYKAPKTNTSKAGPEKRETRSSTRLQTGKITKDTRLNVPTRNTTNEAAKKVEKAEKPVPRQPPTSRVAKAQRVEELEDFEDSVTHVNSDRVAKLQPAVRPRTAIPPAEQRKPRPVTDKGAKLMHAISSPSQTVPAATSVATKTKKKAPAAEHRFSTPAEKPIAEQGTTQRHPITVDDDGDDSDDDDAVNAAYQDDYDELVTHEMSQEEPAKQDRPKLEEPSIQSPFTLAQPKHLVGERDRRKTNIIGFDSTGPKNQGVSHRKHTGSNLPLPFEENTSSPDNYNAHEPPVDTTTYYDDTPLMKPLESDRAAKVPIHVSTVGEVASVELGDSALSKSPSTKTVVSVEVSRSYDMAPPPVPKKAVVTGSERGPVKGTHVRLEEKRQKEATPQTRSEAAKSLAHSPSQPPIKQSDAPPRKPQGEETTTKLSGALSKGRTSTGSQSRNEQVAPNSKRPDVQKPQNSTAQKDPVHATRPAQKQPKQDRLDQAHAEPVSNTRVAMIIPNSDHTPEAIAGKDAIGLGLDQTGRPQSRSDQADKPALHQKRSPVAMTKEPAKRQRTNAHGSRQPAALPTTATNPLIRKLSQVADNGSPIPFGEEIPPETDVRQSRHGGSSLLPPIVFAEQPTVDPFAQMIASKQRRDVRQETPLEELPNMHQDWPVQVSQAVTHTGFEGETQLSARFAQASEPERRSQPGQQKDLVRTANVPQKSLGLLNTLRSEVIPQADVQDEAEREKSEEASQADEATEEDDPDKTLVNEISDDEDGDDSESGDSSDSDDSGEAYDPQLLWRKALDSHQGHVYDQLVRIAHRLTVHLKDHETAIEDTSKDYRQDGEKLIDRFEKDNEERLEQYRIRASKMKGALALGFKQVSGILHKDMKDMTVSSDRYGKMLQKQVDAGGRLEQIMKAYHP</sequence>
<feature type="region of interest" description="Disordered" evidence="1">
    <location>
        <begin position="1091"/>
        <end position="1114"/>
    </location>
</feature>
<feature type="region of interest" description="Disordered" evidence="1">
    <location>
        <begin position="175"/>
        <end position="758"/>
    </location>
</feature>
<feature type="region of interest" description="Disordered" evidence="1">
    <location>
        <begin position="1136"/>
        <end position="1161"/>
    </location>
</feature>
<feature type="compositionally biased region" description="Low complexity" evidence="1">
    <location>
        <begin position="283"/>
        <end position="301"/>
    </location>
</feature>
<feature type="compositionally biased region" description="Basic and acidic residues" evidence="1">
    <location>
        <begin position="871"/>
        <end position="881"/>
    </location>
</feature>
<dbReference type="EMBL" id="QZBJ01000001">
    <property type="protein sequence ID" value="THY79907.1"/>
    <property type="molecule type" value="Genomic_DNA"/>
</dbReference>
<feature type="region of interest" description="Disordered" evidence="1">
    <location>
        <begin position="804"/>
        <end position="1071"/>
    </location>
</feature>
<protein>
    <submittedName>
        <fullName evidence="2">Uncharacterized protein</fullName>
    </submittedName>
</protein>